<dbReference type="Pfam" id="PF01940">
    <property type="entry name" value="DUF92"/>
    <property type="match status" value="1"/>
</dbReference>
<feature type="transmembrane region" description="Helical" evidence="6">
    <location>
        <begin position="353"/>
        <end position="373"/>
    </location>
</feature>
<dbReference type="GO" id="GO:0016020">
    <property type="term" value="C:membrane"/>
    <property type="evidence" value="ECO:0007669"/>
    <property type="project" value="UniProtKB-SubCell"/>
</dbReference>
<dbReference type="InterPro" id="IPR002794">
    <property type="entry name" value="DUF92_TMEM19"/>
</dbReference>
<dbReference type="PANTHER" id="PTHR13353">
    <property type="entry name" value="TRANSMEMBRANE PROTEIN 19"/>
    <property type="match status" value="1"/>
</dbReference>
<comment type="caution">
    <text evidence="7">The sequence shown here is derived from an EMBL/GenBank/DDBJ whole genome shotgun (WGS) entry which is preliminary data.</text>
</comment>
<feature type="transmembrane region" description="Helical" evidence="6">
    <location>
        <begin position="27"/>
        <end position="55"/>
    </location>
</feature>
<evidence type="ECO:0000256" key="3">
    <source>
        <dbReference type="ARBA" id="ARBA00022692"/>
    </source>
</evidence>
<dbReference type="Proteomes" id="UP001285354">
    <property type="component" value="Unassembled WGS sequence"/>
</dbReference>
<evidence type="ECO:0000313" key="8">
    <source>
        <dbReference type="Proteomes" id="UP001285354"/>
    </source>
</evidence>
<evidence type="ECO:0008006" key="9">
    <source>
        <dbReference type="Google" id="ProtNLM"/>
    </source>
</evidence>
<feature type="transmembrane region" description="Helical" evidence="6">
    <location>
        <begin position="178"/>
        <end position="200"/>
    </location>
</feature>
<organism evidence="7 8">
    <name type="scientific">Diplocarpon rosae</name>
    <dbReference type="NCBI Taxonomy" id="946125"/>
    <lineage>
        <taxon>Eukaryota</taxon>
        <taxon>Fungi</taxon>
        <taxon>Dikarya</taxon>
        <taxon>Ascomycota</taxon>
        <taxon>Pezizomycotina</taxon>
        <taxon>Leotiomycetes</taxon>
        <taxon>Helotiales</taxon>
        <taxon>Drepanopezizaceae</taxon>
        <taxon>Diplocarpon</taxon>
    </lineage>
</organism>
<comment type="similarity">
    <text evidence="2">Belongs to the TMEM19 family.</text>
</comment>
<keyword evidence="8" id="KW-1185">Reference proteome</keyword>
<keyword evidence="4 6" id="KW-1133">Transmembrane helix</keyword>
<evidence type="ECO:0000313" key="7">
    <source>
        <dbReference type="EMBL" id="KAK2624964.1"/>
    </source>
</evidence>
<evidence type="ECO:0000256" key="1">
    <source>
        <dbReference type="ARBA" id="ARBA00004141"/>
    </source>
</evidence>
<gene>
    <name evidence="7" type="ORF">QTJ16_005333</name>
</gene>
<evidence type="ECO:0000256" key="6">
    <source>
        <dbReference type="SAM" id="Phobius"/>
    </source>
</evidence>
<comment type="subcellular location">
    <subcellularLocation>
        <location evidence="1">Membrane</location>
        <topology evidence="1">Multi-pass membrane protein</topology>
    </subcellularLocation>
</comment>
<name>A0AAD9WDK0_9HELO</name>
<keyword evidence="5 6" id="KW-0472">Membrane</keyword>
<dbReference type="EMBL" id="JAUBYV010000008">
    <property type="protein sequence ID" value="KAK2624964.1"/>
    <property type="molecule type" value="Genomic_DNA"/>
</dbReference>
<accession>A0AAD9WDK0</accession>
<feature type="transmembrane region" description="Helical" evidence="6">
    <location>
        <begin position="220"/>
        <end position="241"/>
    </location>
</feature>
<protein>
    <recommendedName>
        <fullName evidence="9">Transmembrane protein 19</fullName>
    </recommendedName>
</protein>
<reference evidence="7" key="1">
    <citation type="submission" date="2023-06" db="EMBL/GenBank/DDBJ databases">
        <title>Draft genome of Marssonina rosae.</title>
        <authorList>
            <person name="Cheng Q."/>
        </authorList>
    </citation>
    <scope>NUCLEOTIDE SEQUENCE</scope>
    <source>
        <strain evidence="7">R4</strain>
    </source>
</reference>
<evidence type="ECO:0000256" key="4">
    <source>
        <dbReference type="ARBA" id="ARBA00022989"/>
    </source>
</evidence>
<dbReference type="PANTHER" id="PTHR13353:SF5">
    <property type="entry name" value="TRANSMEMBRANE PROTEIN 19"/>
    <property type="match status" value="1"/>
</dbReference>
<keyword evidence="3 6" id="KW-0812">Transmembrane</keyword>
<dbReference type="AlphaFoldDB" id="A0AAD9WDK0"/>
<evidence type="ECO:0000256" key="2">
    <source>
        <dbReference type="ARBA" id="ARBA00009012"/>
    </source>
</evidence>
<sequence length="383" mass="40474">MKAIIAVPVTLAMVVRAYSHKSLTPAGIVAAVLTATAHAIHPWSMPFALLIVFFLAGTRVTKVKHDVKAKLTQSASGAAGGEGARTHIQVLANSGVASVLCLLHAYQLSQRNEGVLPRSSTDCYAWPGDLLVVGIVANYAAVAADTFSSELGILSKSKPRLITSLNLREVPPGTNGGVTLHGLASGLLGSLVIVAASVAFTPFCSPKHGGWGLKSRNRFAFAMSLWGALGSVLDSFLGGWLQQSVVDTRSGRIVEGDGGTKVLVSQEGPNSMHYKKRAEIKATLLSGEGKDSVVRPVTAEAADTEIDHVLDEKMGGEDKYDAKKKFRKSSFGDEKPSRVIENGSLAILDNNEVNFLMALTMSVGAMGIASWFWDVPLSSIFTA</sequence>
<evidence type="ECO:0000256" key="5">
    <source>
        <dbReference type="ARBA" id="ARBA00023136"/>
    </source>
</evidence>
<proteinExistence type="inferred from homology"/>